<sequence>MANGVIPPPGGASPLPQVTDVGGEVGERGAGGTLLRHGGSPVRVPLEEPPLSPDVEEDDDLGKTLAVSRFGDLISKPPAWDPEKPSRSYSERDFECG</sequence>
<dbReference type="Proteomes" id="UP000335636">
    <property type="component" value="Unassembled WGS sequence"/>
</dbReference>
<proteinExistence type="predicted"/>
<feature type="compositionally biased region" description="Basic and acidic residues" evidence="1">
    <location>
        <begin position="81"/>
        <end position="97"/>
    </location>
</feature>
<reference evidence="3 4" key="1">
    <citation type="submission" date="2019-04" db="EMBL/GenBank/DDBJ databases">
        <authorList>
            <person name="Alioto T."/>
            <person name="Alioto T."/>
        </authorList>
    </citation>
    <scope>NUCLEOTIDE SEQUENCE [LARGE SCALE GENOMIC DNA]</scope>
</reference>
<evidence type="ECO:0000313" key="4">
    <source>
        <dbReference type="Proteomes" id="UP000335636"/>
    </source>
</evidence>
<accession>A0A5E4AW34</accession>
<organism evidence="3 4">
    <name type="scientific">Marmota monax</name>
    <name type="common">Woodchuck</name>
    <dbReference type="NCBI Taxonomy" id="9995"/>
    <lineage>
        <taxon>Eukaryota</taxon>
        <taxon>Metazoa</taxon>
        <taxon>Chordata</taxon>
        <taxon>Craniata</taxon>
        <taxon>Vertebrata</taxon>
        <taxon>Euteleostomi</taxon>
        <taxon>Mammalia</taxon>
        <taxon>Eutheria</taxon>
        <taxon>Euarchontoglires</taxon>
        <taxon>Glires</taxon>
        <taxon>Rodentia</taxon>
        <taxon>Sciuromorpha</taxon>
        <taxon>Sciuridae</taxon>
        <taxon>Xerinae</taxon>
        <taxon>Marmotini</taxon>
        <taxon>Marmota</taxon>
    </lineage>
</organism>
<evidence type="ECO:0000256" key="1">
    <source>
        <dbReference type="SAM" id="MobiDB-lite"/>
    </source>
</evidence>
<name>A0A5E4AW34_MARMO</name>
<feature type="region of interest" description="Disordered" evidence="1">
    <location>
        <begin position="1"/>
        <end position="59"/>
    </location>
</feature>
<dbReference type="EMBL" id="WJEC01007570">
    <property type="protein sequence ID" value="KAF7469944.1"/>
    <property type="molecule type" value="Genomic_DNA"/>
</dbReference>
<evidence type="ECO:0000313" key="3">
    <source>
        <dbReference type="EMBL" id="VTJ61683.1"/>
    </source>
</evidence>
<gene>
    <name evidence="2" type="ORF">GHT09_018568</name>
    <name evidence="3" type="ORF">MONAX_5E001090</name>
</gene>
<dbReference type="EMBL" id="CABDUW010000179">
    <property type="protein sequence ID" value="VTJ61683.1"/>
    <property type="molecule type" value="Genomic_DNA"/>
</dbReference>
<protein>
    <submittedName>
        <fullName evidence="3">Uncharacterized protein</fullName>
    </submittedName>
</protein>
<feature type="region of interest" description="Disordered" evidence="1">
    <location>
        <begin position="73"/>
        <end position="97"/>
    </location>
</feature>
<evidence type="ECO:0000313" key="2">
    <source>
        <dbReference type="EMBL" id="KAF7469944.1"/>
    </source>
</evidence>
<reference evidence="2" key="2">
    <citation type="submission" date="2020-08" db="EMBL/GenBank/DDBJ databases">
        <authorList>
            <person name="Shumante A."/>
            <person name="Zimin A.V."/>
            <person name="Puiu D."/>
            <person name="Salzberg S.L."/>
        </authorList>
    </citation>
    <scope>NUCLEOTIDE SEQUENCE</scope>
    <source>
        <strain evidence="2">WC2-LM</strain>
        <tissue evidence="2">Liver</tissue>
    </source>
</reference>
<keyword evidence="4" id="KW-1185">Reference proteome</keyword>
<dbReference type="Proteomes" id="UP000662637">
    <property type="component" value="Unassembled WGS sequence"/>
</dbReference>
<dbReference type="AlphaFoldDB" id="A0A5E4AW34"/>
<feature type="compositionally biased region" description="Pro residues" evidence="1">
    <location>
        <begin position="1"/>
        <end position="11"/>
    </location>
</feature>